<dbReference type="AlphaFoldDB" id="A0A2A5WCU5"/>
<comment type="caution">
    <text evidence="1">The sequence shown here is derived from an EMBL/GenBank/DDBJ whole genome shotgun (WGS) entry which is preliminary data.</text>
</comment>
<organism evidence="1 2">
    <name type="scientific">OM182 bacterium MED-G28</name>
    <dbReference type="NCBI Taxonomy" id="1986256"/>
    <lineage>
        <taxon>Bacteria</taxon>
        <taxon>Pseudomonadati</taxon>
        <taxon>Pseudomonadota</taxon>
        <taxon>Gammaproteobacteria</taxon>
        <taxon>OMG group</taxon>
        <taxon>OM182 clade</taxon>
    </lineage>
</organism>
<evidence type="ECO:0000313" key="1">
    <source>
        <dbReference type="EMBL" id="PDH34232.1"/>
    </source>
</evidence>
<gene>
    <name evidence="1" type="ORF">CNF02_05405</name>
</gene>
<dbReference type="InterPro" id="IPR029069">
    <property type="entry name" value="HotDog_dom_sf"/>
</dbReference>
<dbReference type="SUPFAM" id="SSF54637">
    <property type="entry name" value="Thioesterase/thiol ester dehydrase-isomerase"/>
    <property type="match status" value="2"/>
</dbReference>
<dbReference type="EMBL" id="NTJZ01000004">
    <property type="protein sequence ID" value="PDH34232.1"/>
    <property type="molecule type" value="Genomic_DNA"/>
</dbReference>
<protein>
    <recommendedName>
        <fullName evidence="3">MaoC-like domain-containing protein</fullName>
    </recommendedName>
</protein>
<proteinExistence type="predicted"/>
<evidence type="ECO:0000313" key="2">
    <source>
        <dbReference type="Proteomes" id="UP000219329"/>
    </source>
</evidence>
<dbReference type="Gene3D" id="3.10.129.10">
    <property type="entry name" value="Hotdog Thioesterase"/>
    <property type="match status" value="1"/>
</dbReference>
<reference evidence="1 2" key="1">
    <citation type="submission" date="2017-08" db="EMBL/GenBank/DDBJ databases">
        <title>Fine stratification of microbial communities through a metagenomic profile of the photic zone.</title>
        <authorList>
            <person name="Haro-Moreno J.M."/>
            <person name="Lopez-Perez M."/>
            <person name="De La Torre J."/>
            <person name="Picazo A."/>
            <person name="Camacho A."/>
            <person name="Rodriguez-Valera F."/>
        </authorList>
    </citation>
    <scope>NUCLEOTIDE SEQUENCE [LARGE SCALE GENOMIC DNA]</scope>
    <source>
        <strain evidence="1">MED-G28</strain>
    </source>
</reference>
<evidence type="ECO:0008006" key="3">
    <source>
        <dbReference type="Google" id="ProtNLM"/>
    </source>
</evidence>
<accession>A0A2A5WCU5</accession>
<name>A0A2A5WCU5_9GAMM</name>
<sequence length="268" mass="30575">MTTIPNFQILALNDAQSSENRIHSDEIAAKYGFAGALVSGVNVFGYLSQPLVQYYKKDWLSRGIMEIAFIKPAYENNLLTIETEDLNSESSQRNHHTFAYNEDNVLIAKLESSLPDQLPPINVKAQLRRNPEELKRNEISWDAITLNEPTPAYLWQPTASDNMENVTIQRDQSNIYNGESGLLHPFFILNACNKALMRQFLLPAWIHTGSRLTLRKSLRVGQSIEVRAVPTEKWKRKGHQFIKLYISMWTDNEVALEVEHTAIFSIAA</sequence>
<dbReference type="Proteomes" id="UP000219329">
    <property type="component" value="Unassembled WGS sequence"/>
</dbReference>